<dbReference type="EMBL" id="LCUJ01000004">
    <property type="protein sequence ID" value="OCL98948.1"/>
    <property type="molecule type" value="Genomic_DNA"/>
</dbReference>
<dbReference type="GO" id="GO:0016208">
    <property type="term" value="F:AMP binding"/>
    <property type="evidence" value="ECO:0007669"/>
    <property type="project" value="TreeGrafter"/>
</dbReference>
<dbReference type="CDD" id="cd06223">
    <property type="entry name" value="PRTases_typeI"/>
    <property type="match status" value="1"/>
</dbReference>
<dbReference type="SUPFAM" id="SSF53271">
    <property type="entry name" value="PRTase-like"/>
    <property type="match status" value="1"/>
</dbReference>
<dbReference type="Gene3D" id="3.40.50.2020">
    <property type="match status" value="1"/>
</dbReference>
<evidence type="ECO:0000256" key="5">
    <source>
        <dbReference type="ARBA" id="ARBA00008391"/>
    </source>
</evidence>
<dbReference type="HAMAP" id="MF_00004">
    <property type="entry name" value="Aden_phosphoribosyltr"/>
    <property type="match status" value="1"/>
</dbReference>
<evidence type="ECO:0000259" key="12">
    <source>
        <dbReference type="Pfam" id="PF00156"/>
    </source>
</evidence>
<comment type="subcellular location">
    <subcellularLocation>
        <location evidence="3 11">Cytoplasm</location>
    </subcellularLocation>
</comment>
<dbReference type="InterPro" id="IPR029057">
    <property type="entry name" value="PRTase-like"/>
</dbReference>
<comment type="pathway">
    <text evidence="4 11">Purine metabolism; AMP biosynthesis via salvage pathway; AMP from adenine: step 1/1.</text>
</comment>
<dbReference type="PATRIC" id="fig|544718.51.peg.1430"/>
<dbReference type="GO" id="GO:0005737">
    <property type="term" value="C:cytoplasm"/>
    <property type="evidence" value="ECO:0007669"/>
    <property type="project" value="UniProtKB-SubCell"/>
</dbReference>
<evidence type="ECO:0000256" key="1">
    <source>
        <dbReference type="ARBA" id="ARBA00000868"/>
    </source>
</evidence>
<evidence type="ECO:0000256" key="8">
    <source>
        <dbReference type="ARBA" id="ARBA00022676"/>
    </source>
</evidence>
<dbReference type="GO" id="GO:0006166">
    <property type="term" value="P:purine ribonucleoside salvage"/>
    <property type="evidence" value="ECO:0007669"/>
    <property type="project" value="UniProtKB-UniRule"/>
</dbReference>
<dbReference type="Proteomes" id="UP000093281">
    <property type="component" value="Unassembled WGS sequence"/>
</dbReference>
<evidence type="ECO:0000256" key="10">
    <source>
        <dbReference type="ARBA" id="ARBA00022726"/>
    </source>
</evidence>
<comment type="function">
    <text evidence="2 11">Catalyzes a salvage reaction resulting in the formation of AMP, that is energically less costly than de novo synthesis.</text>
</comment>
<organism evidence="13 14">
    <name type="scientific">Aliarcobacter thereius</name>
    <dbReference type="NCBI Taxonomy" id="544718"/>
    <lineage>
        <taxon>Bacteria</taxon>
        <taxon>Pseudomonadati</taxon>
        <taxon>Campylobacterota</taxon>
        <taxon>Epsilonproteobacteria</taxon>
        <taxon>Campylobacterales</taxon>
        <taxon>Arcobacteraceae</taxon>
        <taxon>Aliarcobacter</taxon>
    </lineage>
</organism>
<keyword evidence="8 11" id="KW-0328">Glycosyltransferase</keyword>
<dbReference type="PANTHER" id="PTHR32315">
    <property type="entry name" value="ADENINE PHOSPHORIBOSYLTRANSFERASE"/>
    <property type="match status" value="1"/>
</dbReference>
<dbReference type="FunFam" id="3.40.50.2020:FF:000021">
    <property type="entry name" value="Adenine phosphoribosyltransferase"/>
    <property type="match status" value="1"/>
</dbReference>
<dbReference type="GO" id="GO:0044209">
    <property type="term" value="P:AMP salvage"/>
    <property type="evidence" value="ECO:0007669"/>
    <property type="project" value="UniProtKB-UniRule"/>
</dbReference>
<evidence type="ECO:0000256" key="9">
    <source>
        <dbReference type="ARBA" id="ARBA00022679"/>
    </source>
</evidence>
<sequence>MKDNNLTDEEKCFLIDSIRSIEDFPKPGISFKDITTLLNNKDAFELLMNHLENRYKSYNLDFIAGIEARGFIFASALASRLNIGFVPVRKKGKLPSTTVCEKYELEYGFDEVEIHLDAFNNKKEARVLLIDDLVVSGGTAFASASLIKKLNANLVESCFILNFSILDGKEKLSKLAPVYTVLEI</sequence>
<evidence type="ECO:0000313" key="14">
    <source>
        <dbReference type="Proteomes" id="UP000093281"/>
    </source>
</evidence>
<accession>A0A1C0B6L6</accession>
<dbReference type="NCBIfam" id="NF002634">
    <property type="entry name" value="PRK02304.1-3"/>
    <property type="match status" value="1"/>
</dbReference>
<keyword evidence="9 11" id="KW-0808">Transferase</keyword>
<name>A0A1C0B6L6_9BACT</name>
<evidence type="ECO:0000256" key="3">
    <source>
        <dbReference type="ARBA" id="ARBA00004496"/>
    </source>
</evidence>
<comment type="catalytic activity">
    <reaction evidence="1 11">
        <text>AMP + diphosphate = 5-phospho-alpha-D-ribose 1-diphosphate + adenine</text>
        <dbReference type="Rhea" id="RHEA:16609"/>
        <dbReference type="ChEBI" id="CHEBI:16708"/>
        <dbReference type="ChEBI" id="CHEBI:33019"/>
        <dbReference type="ChEBI" id="CHEBI:58017"/>
        <dbReference type="ChEBI" id="CHEBI:456215"/>
        <dbReference type="EC" id="2.4.2.7"/>
    </reaction>
</comment>
<keyword evidence="7 11" id="KW-0963">Cytoplasm</keyword>
<feature type="domain" description="Phosphoribosyltransferase" evidence="12">
    <location>
        <begin position="36"/>
        <end position="181"/>
    </location>
</feature>
<dbReference type="PANTHER" id="PTHR32315:SF3">
    <property type="entry name" value="ADENINE PHOSPHORIBOSYLTRANSFERASE"/>
    <property type="match status" value="1"/>
</dbReference>
<evidence type="ECO:0000313" key="13">
    <source>
        <dbReference type="EMBL" id="OCL98948.1"/>
    </source>
</evidence>
<dbReference type="OrthoDB" id="9803963at2"/>
<evidence type="ECO:0000256" key="6">
    <source>
        <dbReference type="ARBA" id="ARBA00011893"/>
    </source>
</evidence>
<comment type="similarity">
    <text evidence="5 11">Belongs to the purine/pyrimidine phosphoribosyltransferase family.</text>
</comment>
<evidence type="ECO:0000256" key="4">
    <source>
        <dbReference type="ARBA" id="ARBA00004659"/>
    </source>
</evidence>
<dbReference type="GO" id="GO:0003999">
    <property type="term" value="F:adenine phosphoribosyltransferase activity"/>
    <property type="evidence" value="ECO:0007669"/>
    <property type="project" value="UniProtKB-UniRule"/>
</dbReference>
<dbReference type="InterPro" id="IPR005764">
    <property type="entry name" value="Ade_phspho_trans"/>
</dbReference>
<dbReference type="NCBIfam" id="TIGR01090">
    <property type="entry name" value="apt"/>
    <property type="match status" value="1"/>
</dbReference>
<proteinExistence type="inferred from homology"/>
<dbReference type="UniPathway" id="UPA00588">
    <property type="reaction ID" value="UER00646"/>
</dbReference>
<dbReference type="EC" id="2.4.2.7" evidence="6 11"/>
<dbReference type="NCBIfam" id="NF002636">
    <property type="entry name" value="PRK02304.1-5"/>
    <property type="match status" value="1"/>
</dbReference>
<dbReference type="InterPro" id="IPR000836">
    <property type="entry name" value="PRTase_dom"/>
</dbReference>
<dbReference type="Pfam" id="PF00156">
    <property type="entry name" value="Pribosyltran"/>
    <property type="match status" value="1"/>
</dbReference>
<dbReference type="GO" id="GO:0006168">
    <property type="term" value="P:adenine salvage"/>
    <property type="evidence" value="ECO:0007669"/>
    <property type="project" value="InterPro"/>
</dbReference>
<reference evidence="14" key="1">
    <citation type="submission" date="2015-05" db="EMBL/GenBank/DDBJ databases">
        <authorList>
            <person name="Rovetto F."/>
            <person name="Cocolin L."/>
            <person name="Illeghems K."/>
            <person name="Van Nieuwerburgh F."/>
            <person name="Houf K."/>
        </authorList>
    </citation>
    <scope>NUCLEOTIDE SEQUENCE [LARGE SCALE GENOMIC DNA]</scope>
    <source>
        <strain evidence="14">DU22</strain>
    </source>
</reference>
<gene>
    <name evidence="11 13" type="primary">apt</name>
    <name evidence="13" type="ORF">AAX29_01458</name>
</gene>
<dbReference type="STRING" id="544718.AAX25_01149"/>
<dbReference type="InterPro" id="IPR050054">
    <property type="entry name" value="UPRTase/APRTase"/>
</dbReference>
<comment type="caution">
    <text evidence="13">The sequence shown here is derived from an EMBL/GenBank/DDBJ whole genome shotgun (WGS) entry which is preliminary data.</text>
</comment>
<evidence type="ECO:0000256" key="11">
    <source>
        <dbReference type="HAMAP-Rule" id="MF_00004"/>
    </source>
</evidence>
<comment type="subunit">
    <text evidence="11">Homodimer.</text>
</comment>
<evidence type="ECO:0000256" key="7">
    <source>
        <dbReference type="ARBA" id="ARBA00022490"/>
    </source>
</evidence>
<dbReference type="GO" id="GO:0002055">
    <property type="term" value="F:adenine binding"/>
    <property type="evidence" value="ECO:0007669"/>
    <property type="project" value="TreeGrafter"/>
</dbReference>
<evidence type="ECO:0000256" key="2">
    <source>
        <dbReference type="ARBA" id="ARBA00003968"/>
    </source>
</evidence>
<keyword evidence="10 11" id="KW-0660">Purine salvage</keyword>
<dbReference type="AlphaFoldDB" id="A0A1C0B6L6"/>
<dbReference type="RefSeq" id="WP_066186632.1">
    <property type="nucleotide sequence ID" value="NZ_LCUJ01000004.1"/>
</dbReference>
<protein>
    <recommendedName>
        <fullName evidence="6 11">Adenine phosphoribosyltransferase</fullName>
        <shortName evidence="11">APRT</shortName>
        <ecNumber evidence="6 11">2.4.2.7</ecNumber>
    </recommendedName>
</protein>